<sequence length="60" mass="6856">MAVPRRKTSRSQRDHRRGHIKIPESALSECTNCHALIRPHRVCPECGFYKGVEVIEIKAS</sequence>
<evidence type="ECO:0000256" key="4">
    <source>
        <dbReference type="SAM" id="MobiDB-lite"/>
    </source>
</evidence>
<evidence type="ECO:0000313" key="5">
    <source>
        <dbReference type="EMBL" id="SUZ51301.1"/>
    </source>
</evidence>
<reference evidence="5" key="1">
    <citation type="submission" date="2018-05" db="EMBL/GenBank/DDBJ databases">
        <authorList>
            <person name="Lanie J.A."/>
            <person name="Ng W.-L."/>
            <person name="Kazmierczak K.M."/>
            <person name="Andrzejewski T.M."/>
            <person name="Davidsen T.M."/>
            <person name="Wayne K.J."/>
            <person name="Tettelin H."/>
            <person name="Glass J.I."/>
            <person name="Rusch D."/>
            <person name="Podicherti R."/>
            <person name="Tsui H.-C.T."/>
            <person name="Winkler M.E."/>
        </authorList>
    </citation>
    <scope>NUCLEOTIDE SEQUENCE</scope>
</reference>
<evidence type="ECO:0000256" key="1">
    <source>
        <dbReference type="ARBA" id="ARBA00008560"/>
    </source>
</evidence>
<dbReference type="GO" id="GO:0006412">
    <property type="term" value="P:translation"/>
    <property type="evidence" value="ECO:0007669"/>
    <property type="project" value="InterPro"/>
</dbReference>
<dbReference type="Pfam" id="PF01783">
    <property type="entry name" value="Ribosomal_L32p"/>
    <property type="match status" value="1"/>
</dbReference>
<accession>A0A381N9K4</accession>
<protein>
    <recommendedName>
        <fullName evidence="6">50S ribosomal protein L32</fullName>
    </recommendedName>
</protein>
<feature type="region of interest" description="Disordered" evidence="4">
    <location>
        <begin position="1"/>
        <end position="20"/>
    </location>
</feature>
<dbReference type="AlphaFoldDB" id="A0A381N9K4"/>
<evidence type="ECO:0000256" key="2">
    <source>
        <dbReference type="ARBA" id="ARBA00022980"/>
    </source>
</evidence>
<dbReference type="PANTHER" id="PTHR35534:SF1">
    <property type="entry name" value="LARGE RIBOSOMAL SUBUNIT PROTEIN BL32"/>
    <property type="match status" value="1"/>
</dbReference>
<dbReference type="InterPro" id="IPR044957">
    <property type="entry name" value="Ribosomal_bL32_bact"/>
</dbReference>
<dbReference type="InterPro" id="IPR002677">
    <property type="entry name" value="Ribosomal_bL32"/>
</dbReference>
<name>A0A381N9K4_9ZZZZ</name>
<gene>
    <name evidence="5" type="ORF">METZ01_LOCUS4155</name>
</gene>
<organism evidence="5">
    <name type="scientific">marine metagenome</name>
    <dbReference type="NCBI Taxonomy" id="408172"/>
    <lineage>
        <taxon>unclassified sequences</taxon>
        <taxon>metagenomes</taxon>
        <taxon>ecological metagenomes</taxon>
    </lineage>
</organism>
<evidence type="ECO:0008006" key="6">
    <source>
        <dbReference type="Google" id="ProtNLM"/>
    </source>
</evidence>
<dbReference type="PANTHER" id="PTHR35534">
    <property type="entry name" value="50S RIBOSOMAL PROTEIN L32"/>
    <property type="match status" value="1"/>
</dbReference>
<dbReference type="InterPro" id="IPR011332">
    <property type="entry name" value="Ribosomal_zn-bd"/>
</dbReference>
<comment type="similarity">
    <text evidence="1">Belongs to the bacterial ribosomal protein bL32 family.</text>
</comment>
<dbReference type="HAMAP" id="MF_00340">
    <property type="entry name" value="Ribosomal_bL32"/>
    <property type="match status" value="1"/>
</dbReference>
<keyword evidence="3" id="KW-0687">Ribonucleoprotein</keyword>
<dbReference type="GO" id="GO:0003735">
    <property type="term" value="F:structural constituent of ribosome"/>
    <property type="evidence" value="ECO:0007669"/>
    <property type="project" value="InterPro"/>
</dbReference>
<evidence type="ECO:0000256" key="3">
    <source>
        <dbReference type="ARBA" id="ARBA00023274"/>
    </source>
</evidence>
<dbReference type="SUPFAM" id="SSF57829">
    <property type="entry name" value="Zn-binding ribosomal proteins"/>
    <property type="match status" value="1"/>
</dbReference>
<dbReference type="GO" id="GO:0015934">
    <property type="term" value="C:large ribosomal subunit"/>
    <property type="evidence" value="ECO:0007669"/>
    <property type="project" value="InterPro"/>
</dbReference>
<dbReference type="NCBIfam" id="TIGR01031">
    <property type="entry name" value="rpmF_bact"/>
    <property type="match status" value="1"/>
</dbReference>
<keyword evidence="2" id="KW-0689">Ribosomal protein</keyword>
<proteinExistence type="inferred from homology"/>
<dbReference type="EMBL" id="UINC01000217">
    <property type="protein sequence ID" value="SUZ51301.1"/>
    <property type="molecule type" value="Genomic_DNA"/>
</dbReference>